<proteinExistence type="inferred from homology"/>
<keyword evidence="3 6" id="KW-0328">Glycosyltransferase</keyword>
<reference evidence="8 9" key="1">
    <citation type="submission" date="2019-04" db="EMBL/GenBank/DDBJ databases">
        <title>Phreatobacter aquaticus sp. nov.</title>
        <authorList>
            <person name="Choi A."/>
        </authorList>
    </citation>
    <scope>NUCLEOTIDE SEQUENCE [LARGE SCALE GENOMIC DNA]</scope>
    <source>
        <strain evidence="8 9">KCTC 52518</strain>
    </source>
</reference>
<dbReference type="Proteomes" id="UP000298781">
    <property type="component" value="Chromosome"/>
</dbReference>
<dbReference type="EC" id="2.4.2.10" evidence="2 6"/>
<feature type="binding site" evidence="6">
    <location>
        <position position="136"/>
    </location>
    <ligand>
        <name>orotate</name>
        <dbReference type="ChEBI" id="CHEBI:30839"/>
    </ligand>
</feature>
<dbReference type="GO" id="GO:0000287">
    <property type="term" value="F:magnesium ion binding"/>
    <property type="evidence" value="ECO:0007669"/>
    <property type="project" value="UniProtKB-UniRule"/>
</dbReference>
<dbReference type="EMBL" id="CP039690">
    <property type="protein sequence ID" value="QCI67609.1"/>
    <property type="molecule type" value="Genomic_DNA"/>
</dbReference>
<dbReference type="UniPathway" id="UPA00070">
    <property type="reaction ID" value="UER00119"/>
</dbReference>
<comment type="function">
    <text evidence="6">Catalyzes the transfer of a ribosyl phosphate group from 5-phosphoribose 1-diphosphate to orotate, leading to the formation of orotidine monophosphate (OMP).</text>
</comment>
<keyword evidence="4 6" id="KW-0808">Transferase</keyword>
<gene>
    <name evidence="6" type="primary">pyrE</name>
    <name evidence="8" type="ORF">E8M01_27305</name>
</gene>
<dbReference type="KEGG" id="pstg:E8M01_27305"/>
<feature type="region of interest" description="Disordered" evidence="7">
    <location>
        <begin position="218"/>
        <end position="238"/>
    </location>
</feature>
<evidence type="ECO:0000256" key="1">
    <source>
        <dbReference type="ARBA" id="ARBA00004889"/>
    </source>
</evidence>
<organism evidence="8 9">
    <name type="scientific">Phreatobacter stygius</name>
    <dbReference type="NCBI Taxonomy" id="1940610"/>
    <lineage>
        <taxon>Bacteria</taxon>
        <taxon>Pseudomonadati</taxon>
        <taxon>Pseudomonadota</taxon>
        <taxon>Alphaproteobacteria</taxon>
        <taxon>Hyphomicrobiales</taxon>
        <taxon>Phreatobacteraceae</taxon>
        <taxon>Phreatobacter</taxon>
    </lineage>
</organism>
<dbReference type="InterPro" id="IPR023031">
    <property type="entry name" value="OPRT"/>
</dbReference>
<comment type="similarity">
    <text evidence="6">Belongs to the purine/pyrimidine phosphoribosyltransferase family. PyrE subfamily.</text>
</comment>
<dbReference type="PANTHER" id="PTHR19278:SF9">
    <property type="entry name" value="URIDINE 5'-MONOPHOSPHATE SYNTHASE"/>
    <property type="match status" value="1"/>
</dbReference>
<dbReference type="PANTHER" id="PTHR19278">
    <property type="entry name" value="OROTATE PHOSPHORIBOSYLTRANSFERASE"/>
    <property type="match status" value="1"/>
</dbReference>
<sequence length="238" mass="25274">MSAGKTAPDAIGEATARLLLEAGAVQVSRGQPFVLAAGWASPVYVDCRLLIGQPSWRQTATALAAAAIAQRLAPGRIEAIAGAETAGIAFAAWLADRLELPLRYVRKRPLGIGHNAQVEGGPVDGLEVLLMDDLTTDAASKVAFARGLRAAGATVTQVLTIFYHQVFPGAAERLAQDGLTLHALAGWDDVLRADRGEWLAAEDRREIERFLADPIAWSTRHGGRSAPGARQPVRRESS</sequence>
<dbReference type="RefSeq" id="WP_136963039.1">
    <property type="nucleotide sequence ID" value="NZ_CP039690.1"/>
</dbReference>
<evidence type="ECO:0000256" key="6">
    <source>
        <dbReference type="HAMAP-Rule" id="MF_01208"/>
    </source>
</evidence>
<dbReference type="GO" id="GO:0004588">
    <property type="term" value="F:orotate phosphoribosyltransferase activity"/>
    <property type="evidence" value="ECO:0007669"/>
    <property type="project" value="UniProtKB-UniRule"/>
</dbReference>
<accession>A0A4D7B1L6</accession>
<keyword evidence="5 6" id="KW-0665">Pyrimidine biosynthesis</keyword>
<dbReference type="InterPro" id="IPR000836">
    <property type="entry name" value="PRTase_dom"/>
</dbReference>
<protein>
    <recommendedName>
        <fullName evidence="2 6">Orotate phosphoribosyltransferase</fullName>
        <shortName evidence="6">OPRT</shortName>
        <shortName evidence="6">OPRTase</shortName>
        <ecNumber evidence="2 6">2.4.2.10</ecNumber>
    </recommendedName>
</protein>
<evidence type="ECO:0000313" key="8">
    <source>
        <dbReference type="EMBL" id="QCI67609.1"/>
    </source>
</evidence>
<evidence type="ECO:0000313" key="9">
    <source>
        <dbReference type="Proteomes" id="UP000298781"/>
    </source>
</evidence>
<dbReference type="GO" id="GO:0019856">
    <property type="term" value="P:pyrimidine nucleobase biosynthetic process"/>
    <property type="evidence" value="ECO:0007669"/>
    <property type="project" value="TreeGrafter"/>
</dbReference>
<dbReference type="GO" id="GO:0044205">
    <property type="term" value="P:'de novo' UMP biosynthetic process"/>
    <property type="evidence" value="ECO:0007669"/>
    <property type="project" value="UniProtKB-UniRule"/>
</dbReference>
<evidence type="ECO:0000256" key="5">
    <source>
        <dbReference type="ARBA" id="ARBA00022975"/>
    </source>
</evidence>
<feature type="binding site" description="in other chain" evidence="6">
    <location>
        <begin position="132"/>
        <end position="140"/>
    </location>
    <ligand>
        <name>5-phospho-alpha-D-ribose 1-diphosphate</name>
        <dbReference type="ChEBI" id="CHEBI:58017"/>
        <note>ligand shared between dimeric partners</note>
    </ligand>
</feature>
<feature type="binding site" description="in other chain" evidence="6">
    <location>
        <position position="107"/>
    </location>
    <ligand>
        <name>5-phospho-alpha-D-ribose 1-diphosphate</name>
        <dbReference type="ChEBI" id="CHEBI:58017"/>
        <note>ligand shared between dimeric partners</note>
    </ligand>
</feature>
<keyword evidence="9" id="KW-1185">Reference proteome</keyword>
<keyword evidence="6" id="KW-0460">Magnesium</keyword>
<evidence type="ECO:0000256" key="2">
    <source>
        <dbReference type="ARBA" id="ARBA00011971"/>
    </source>
</evidence>
<dbReference type="OrthoDB" id="9802134at2"/>
<comment type="catalytic activity">
    <reaction evidence="6">
        <text>orotidine 5'-phosphate + diphosphate = orotate + 5-phospho-alpha-D-ribose 1-diphosphate</text>
        <dbReference type="Rhea" id="RHEA:10380"/>
        <dbReference type="ChEBI" id="CHEBI:30839"/>
        <dbReference type="ChEBI" id="CHEBI:33019"/>
        <dbReference type="ChEBI" id="CHEBI:57538"/>
        <dbReference type="ChEBI" id="CHEBI:58017"/>
        <dbReference type="EC" id="2.4.2.10"/>
    </reaction>
</comment>
<comment type="subunit">
    <text evidence="6">Homodimer.</text>
</comment>
<comment type="cofactor">
    <cofactor evidence="6">
        <name>Mg(2+)</name>
        <dbReference type="ChEBI" id="CHEBI:18420"/>
    </cofactor>
</comment>
<dbReference type="SUPFAM" id="SSF53271">
    <property type="entry name" value="PRTase-like"/>
    <property type="match status" value="1"/>
</dbReference>
<dbReference type="CDD" id="cd06223">
    <property type="entry name" value="PRTases_typeI"/>
    <property type="match status" value="1"/>
</dbReference>
<feature type="binding site" evidence="6">
    <location>
        <position position="106"/>
    </location>
    <ligand>
        <name>5-phospho-alpha-D-ribose 1-diphosphate</name>
        <dbReference type="ChEBI" id="CHEBI:58017"/>
        <note>ligand shared between dimeric partners</note>
    </ligand>
</feature>
<dbReference type="HAMAP" id="MF_01208">
    <property type="entry name" value="PyrE"/>
    <property type="match status" value="1"/>
</dbReference>
<dbReference type="InterPro" id="IPR029057">
    <property type="entry name" value="PRTase-like"/>
</dbReference>
<evidence type="ECO:0000256" key="7">
    <source>
        <dbReference type="SAM" id="MobiDB-lite"/>
    </source>
</evidence>
<dbReference type="Gene3D" id="3.40.50.2020">
    <property type="match status" value="1"/>
</dbReference>
<comment type="pathway">
    <text evidence="1 6">Pyrimidine metabolism; UMP biosynthesis via de novo pathway; UMP from orotate: step 1/2.</text>
</comment>
<evidence type="ECO:0000256" key="3">
    <source>
        <dbReference type="ARBA" id="ARBA00022676"/>
    </source>
</evidence>
<comment type="caution">
    <text evidence="6">Lacks conserved residue(s) required for the propagation of feature annotation.</text>
</comment>
<dbReference type="AlphaFoldDB" id="A0A4D7B1L6"/>
<evidence type="ECO:0000256" key="4">
    <source>
        <dbReference type="ARBA" id="ARBA00022679"/>
    </source>
</evidence>
<name>A0A4D7B1L6_9HYPH</name>